<dbReference type="RefSeq" id="WP_042579887.1">
    <property type="nucleotide sequence ID" value="NZ_JXQQ01000035.1"/>
</dbReference>
<protein>
    <recommendedName>
        <fullName evidence="1">DUF6484 domain-containing protein</fullName>
    </recommendedName>
</protein>
<name>A0A0D0MK23_VARPD</name>
<sequence>MSGRDLIESGMQQALATLPTSPYGGVVTGELVAIADEGRTPLVMFPGQPGIAAVRARSVVDLHGAHIGAAVVLMFEEADAARPIVMGVLRGNECWPLAEKPAQVEVDADGQRMLVSAREQLVLRCGKASITLTRAGKVLIQGSYVLSRSTGVNRVKGGAVQIN</sequence>
<dbReference type="AlphaFoldDB" id="A0A0D0MK23"/>
<accession>A0A0D0MK23</accession>
<evidence type="ECO:0000313" key="2">
    <source>
        <dbReference type="EMBL" id="KIQ31234.1"/>
    </source>
</evidence>
<dbReference type="InterPro" id="IPR045506">
    <property type="entry name" value="DUF6484"/>
</dbReference>
<proteinExistence type="predicted"/>
<organism evidence="2">
    <name type="scientific">Variovorax paradoxus</name>
    <dbReference type="NCBI Taxonomy" id="34073"/>
    <lineage>
        <taxon>Bacteria</taxon>
        <taxon>Pseudomonadati</taxon>
        <taxon>Pseudomonadota</taxon>
        <taxon>Betaproteobacteria</taxon>
        <taxon>Burkholderiales</taxon>
        <taxon>Comamonadaceae</taxon>
        <taxon>Variovorax</taxon>
    </lineage>
</organism>
<comment type="caution">
    <text evidence="2">The sequence shown here is derived from an EMBL/GenBank/DDBJ whole genome shotgun (WGS) entry which is preliminary data.</text>
</comment>
<dbReference type="OrthoDB" id="3078443at2"/>
<dbReference type="Pfam" id="PF20093">
    <property type="entry name" value="DUF6484"/>
    <property type="match status" value="1"/>
</dbReference>
<evidence type="ECO:0000259" key="1">
    <source>
        <dbReference type="Pfam" id="PF20093"/>
    </source>
</evidence>
<reference evidence="2" key="1">
    <citation type="submission" date="2014-12" db="EMBL/GenBank/DDBJ databases">
        <title>16Stimator: statistical estimation of ribosomal gene copy numbers from draft genome assemblies.</title>
        <authorList>
            <person name="Perisin M.A."/>
            <person name="Vetter M."/>
            <person name="Gilbert J.A."/>
            <person name="Bergelson J."/>
        </authorList>
    </citation>
    <scope>NUCLEOTIDE SEQUENCE [LARGE SCALE GENOMIC DNA]</scope>
    <source>
        <strain evidence="2">MEDvA23</strain>
    </source>
</reference>
<feature type="domain" description="DUF6484" evidence="1">
    <location>
        <begin position="28"/>
        <end position="89"/>
    </location>
</feature>
<dbReference type="EMBL" id="JXQQ01000035">
    <property type="protein sequence ID" value="KIQ31234.1"/>
    <property type="molecule type" value="Genomic_DNA"/>
</dbReference>
<dbReference type="Proteomes" id="UP000032067">
    <property type="component" value="Unassembled WGS sequence"/>
</dbReference>
<gene>
    <name evidence="2" type="ORF">RT97_16555</name>
</gene>